<comment type="caution">
    <text evidence="1">The sequence shown here is derived from an EMBL/GenBank/DDBJ whole genome shotgun (WGS) entry which is preliminary data.</text>
</comment>
<evidence type="ECO:0000313" key="1">
    <source>
        <dbReference type="EMBL" id="KAF5202475.1"/>
    </source>
</evidence>
<dbReference type="Proteomes" id="UP000554482">
    <property type="component" value="Unassembled WGS sequence"/>
</dbReference>
<organism evidence="1 2">
    <name type="scientific">Thalictrum thalictroides</name>
    <name type="common">Rue-anemone</name>
    <name type="synonym">Anemone thalictroides</name>
    <dbReference type="NCBI Taxonomy" id="46969"/>
    <lineage>
        <taxon>Eukaryota</taxon>
        <taxon>Viridiplantae</taxon>
        <taxon>Streptophyta</taxon>
        <taxon>Embryophyta</taxon>
        <taxon>Tracheophyta</taxon>
        <taxon>Spermatophyta</taxon>
        <taxon>Magnoliopsida</taxon>
        <taxon>Ranunculales</taxon>
        <taxon>Ranunculaceae</taxon>
        <taxon>Thalictroideae</taxon>
        <taxon>Thalictrum</taxon>
    </lineage>
</organism>
<protein>
    <submittedName>
        <fullName evidence="1">Uncharacterized protein</fullName>
    </submittedName>
</protein>
<keyword evidence="2" id="KW-1185">Reference proteome</keyword>
<dbReference type="EMBL" id="JABWDY010008078">
    <property type="protein sequence ID" value="KAF5202475.1"/>
    <property type="molecule type" value="Genomic_DNA"/>
</dbReference>
<gene>
    <name evidence="1" type="ORF">FRX31_007933</name>
</gene>
<evidence type="ECO:0000313" key="2">
    <source>
        <dbReference type="Proteomes" id="UP000554482"/>
    </source>
</evidence>
<name>A0A7J6X0X4_THATH</name>
<reference evidence="1 2" key="1">
    <citation type="submission" date="2020-06" db="EMBL/GenBank/DDBJ databases">
        <title>Transcriptomic and genomic resources for Thalictrum thalictroides and T. hernandezii: Facilitating candidate gene discovery in an emerging model plant lineage.</title>
        <authorList>
            <person name="Arias T."/>
            <person name="Riano-Pachon D.M."/>
            <person name="Di Stilio V.S."/>
        </authorList>
    </citation>
    <scope>NUCLEOTIDE SEQUENCE [LARGE SCALE GENOMIC DNA]</scope>
    <source>
        <strain evidence="2">cv. WT478/WT964</strain>
        <tissue evidence="1">Leaves</tissue>
    </source>
</reference>
<dbReference type="AlphaFoldDB" id="A0A7J6X0X4"/>
<proteinExistence type="predicted"/>
<sequence length="60" mass="6619">MALQVWSVITRADSSIYPTLFSVVCLEEMAHSMAEKVRPKVRTTVMEVIACCSGVDAVEE</sequence>
<accession>A0A7J6X0X4</accession>